<protein>
    <submittedName>
        <fullName evidence="2">Uncharacterized protein</fullName>
    </submittedName>
</protein>
<keyword evidence="3" id="KW-1185">Reference proteome</keyword>
<reference evidence="2" key="1">
    <citation type="journal article" date="2023" name="Genome Biol. Evol.">
        <title>First Whole Genome Sequence and Flow Cytometry Genome Size Data for the Lichen-Forming Fungus Ramalina farinacea (Ascomycota).</title>
        <authorList>
            <person name="Llewellyn T."/>
            <person name="Mian S."/>
            <person name="Hill R."/>
            <person name="Leitch I.J."/>
            <person name="Gaya E."/>
        </authorList>
    </citation>
    <scope>NUCLEOTIDE SEQUENCE</scope>
    <source>
        <strain evidence="2">LIQ254RAFAR</strain>
    </source>
</reference>
<feature type="signal peptide" evidence="1">
    <location>
        <begin position="1"/>
        <end position="24"/>
    </location>
</feature>
<dbReference type="Proteomes" id="UP001161017">
    <property type="component" value="Unassembled WGS sequence"/>
</dbReference>
<evidence type="ECO:0000313" key="2">
    <source>
        <dbReference type="EMBL" id="MDI1486812.1"/>
    </source>
</evidence>
<keyword evidence="1" id="KW-0732">Signal</keyword>
<name>A0AA43TWF3_9LECA</name>
<dbReference type="AlphaFoldDB" id="A0AA43TWF3"/>
<gene>
    <name evidence="2" type="ORF">OHK93_006074</name>
</gene>
<evidence type="ECO:0000256" key="1">
    <source>
        <dbReference type="SAM" id="SignalP"/>
    </source>
</evidence>
<comment type="caution">
    <text evidence="2">The sequence shown here is derived from an EMBL/GenBank/DDBJ whole genome shotgun (WGS) entry which is preliminary data.</text>
</comment>
<dbReference type="EMBL" id="JAPUFD010000004">
    <property type="protein sequence ID" value="MDI1486812.1"/>
    <property type="molecule type" value="Genomic_DNA"/>
</dbReference>
<evidence type="ECO:0000313" key="3">
    <source>
        <dbReference type="Proteomes" id="UP001161017"/>
    </source>
</evidence>
<sequence>MGAPQRLVAGGSALLCIAVRVASGGAIGLPLTPRSVPDGFAIVSSGIATPICLAPAYANVSSLVADAAAANASATSSTTASLPVSLPVTLTGNSTMENSTIVSLENVDIDIICLPHAQCVTFPADLRDCWHVLKALTETPGWPRTDPIKFTTSQKDVGFLVPHRWGPDEGPKKSCKVELIEDMELMRLVDDEFSLQLLSQYAGQIIKKCVKENPTGDGPYGGSALIGDKQVFRVNVLGVPTASTPLPTAAGNVVTGPGATS</sequence>
<proteinExistence type="predicted"/>
<accession>A0AA43TWF3</accession>
<feature type="chain" id="PRO_5041284955" evidence="1">
    <location>
        <begin position="25"/>
        <end position="261"/>
    </location>
</feature>
<organism evidence="2 3">
    <name type="scientific">Ramalina farinacea</name>
    <dbReference type="NCBI Taxonomy" id="258253"/>
    <lineage>
        <taxon>Eukaryota</taxon>
        <taxon>Fungi</taxon>
        <taxon>Dikarya</taxon>
        <taxon>Ascomycota</taxon>
        <taxon>Pezizomycotina</taxon>
        <taxon>Lecanoromycetes</taxon>
        <taxon>OSLEUM clade</taxon>
        <taxon>Lecanoromycetidae</taxon>
        <taxon>Lecanorales</taxon>
        <taxon>Lecanorineae</taxon>
        <taxon>Ramalinaceae</taxon>
        <taxon>Ramalina</taxon>
    </lineage>
</organism>